<keyword evidence="3" id="KW-1185">Reference proteome</keyword>
<keyword evidence="1" id="KW-0732">Signal</keyword>
<dbReference type="Proteomes" id="UP000037923">
    <property type="component" value="Unassembled WGS sequence"/>
</dbReference>
<comment type="caution">
    <text evidence="2">The sequence shown here is derived from an EMBL/GenBank/DDBJ whole genome shotgun (WGS) entry which is preliminary data.</text>
</comment>
<evidence type="ECO:0000256" key="1">
    <source>
        <dbReference type="SAM" id="SignalP"/>
    </source>
</evidence>
<sequence length="147" mass="15724">MSSVVSRLLFSAAIALVLLSSVAVALFVGERVPDGIYCGNYGNGLVVGNLTMKSGSDKFDMVMVGLGLDLQCKNETFIYDPKTHHAKVPGATDPKDCIGAVLTDNDLTLDVVYKPDVDEIVLDLGFTKIDCKKCSPKDLGALFCTPY</sequence>
<name>A0A0M9FU75_LEPPY</name>
<feature type="signal peptide" evidence="1">
    <location>
        <begin position="1"/>
        <end position="25"/>
    </location>
</feature>
<protein>
    <submittedName>
        <fullName evidence="2">Uncharacterized protein</fullName>
    </submittedName>
</protein>
<dbReference type="EMBL" id="LGTL01000021">
    <property type="protein sequence ID" value="KPA76113.1"/>
    <property type="molecule type" value="Genomic_DNA"/>
</dbReference>
<reference evidence="2 3" key="1">
    <citation type="submission" date="2015-07" db="EMBL/GenBank/DDBJ databases">
        <title>High-quality genome of monoxenous trypanosomatid Leptomonas pyrrhocoris.</title>
        <authorList>
            <person name="Flegontov P."/>
            <person name="Butenko A."/>
            <person name="Firsov S."/>
            <person name="Vlcek C."/>
            <person name="Logacheva M.D."/>
            <person name="Field M."/>
            <person name="Filatov D."/>
            <person name="Flegontova O."/>
            <person name="Gerasimov E."/>
            <person name="Jackson A.P."/>
            <person name="Kelly S."/>
            <person name="Opperdoes F."/>
            <person name="O'Reilly A."/>
            <person name="Votypka J."/>
            <person name="Yurchenko V."/>
            <person name="Lukes J."/>
        </authorList>
    </citation>
    <scope>NUCLEOTIDE SEQUENCE [LARGE SCALE GENOMIC DNA]</scope>
    <source>
        <strain evidence="2">H10</strain>
    </source>
</reference>
<dbReference type="AlphaFoldDB" id="A0A0M9FU75"/>
<dbReference type="OMA" id="LACKNEL"/>
<gene>
    <name evidence="2" type="ORF">ABB37_07885</name>
</gene>
<dbReference type="OrthoDB" id="264266at2759"/>
<proteinExistence type="predicted"/>
<accession>A0A0M9FU75</accession>
<dbReference type="GeneID" id="26908170"/>
<feature type="chain" id="PRO_5005835929" evidence="1">
    <location>
        <begin position="26"/>
        <end position="147"/>
    </location>
</feature>
<dbReference type="VEuPathDB" id="TriTrypDB:LpyrH10_21_0210"/>
<evidence type="ECO:0000313" key="2">
    <source>
        <dbReference type="EMBL" id="KPA76113.1"/>
    </source>
</evidence>
<dbReference type="RefSeq" id="XP_015654552.1">
    <property type="nucleotide sequence ID" value="XM_015806681.1"/>
</dbReference>
<organism evidence="2 3">
    <name type="scientific">Leptomonas pyrrhocoris</name>
    <name type="common">Firebug parasite</name>
    <dbReference type="NCBI Taxonomy" id="157538"/>
    <lineage>
        <taxon>Eukaryota</taxon>
        <taxon>Discoba</taxon>
        <taxon>Euglenozoa</taxon>
        <taxon>Kinetoplastea</taxon>
        <taxon>Metakinetoplastina</taxon>
        <taxon>Trypanosomatida</taxon>
        <taxon>Trypanosomatidae</taxon>
        <taxon>Leishmaniinae</taxon>
        <taxon>Leptomonas</taxon>
    </lineage>
</organism>
<evidence type="ECO:0000313" key="3">
    <source>
        <dbReference type="Proteomes" id="UP000037923"/>
    </source>
</evidence>